<dbReference type="PROSITE" id="PS51882">
    <property type="entry name" value="G_ALPHA"/>
    <property type="match status" value="1"/>
</dbReference>
<reference evidence="8 9" key="1">
    <citation type="journal article" date="2018" name="New Phytol.">
        <title>Phylogenomics of Endogonaceae and evolution of mycorrhizas within Mucoromycota.</title>
        <authorList>
            <person name="Chang Y."/>
            <person name="Desiro A."/>
            <person name="Na H."/>
            <person name="Sandor L."/>
            <person name="Lipzen A."/>
            <person name="Clum A."/>
            <person name="Barry K."/>
            <person name="Grigoriev I.V."/>
            <person name="Martin F.M."/>
            <person name="Stajich J.E."/>
            <person name="Smith M.E."/>
            <person name="Bonito G."/>
            <person name="Spatafora J.W."/>
        </authorList>
    </citation>
    <scope>NUCLEOTIDE SEQUENCE [LARGE SCALE GENOMIC DNA]</scope>
    <source>
        <strain evidence="8 9">GMNB39</strain>
    </source>
</reference>
<keyword evidence="4 6" id="KW-0342">GTP-binding</keyword>
<dbReference type="GO" id="GO:0046872">
    <property type="term" value="F:metal ion binding"/>
    <property type="evidence" value="ECO:0007669"/>
    <property type="project" value="UniProtKB-KW"/>
</dbReference>
<dbReference type="GO" id="GO:0007189">
    <property type="term" value="P:adenylate cyclase-activating G protein-coupled receptor signaling pathway"/>
    <property type="evidence" value="ECO:0007669"/>
    <property type="project" value="TreeGrafter"/>
</dbReference>
<accession>A0A432ZYN4</accession>
<dbReference type="SMART" id="SM00275">
    <property type="entry name" value="G_alpha"/>
    <property type="match status" value="1"/>
</dbReference>
<keyword evidence="9" id="KW-1185">Reference proteome</keyword>
<dbReference type="InterPro" id="IPR027417">
    <property type="entry name" value="P-loop_NTPase"/>
</dbReference>
<dbReference type="GO" id="GO:0005737">
    <property type="term" value="C:cytoplasm"/>
    <property type="evidence" value="ECO:0007669"/>
    <property type="project" value="TreeGrafter"/>
</dbReference>
<feature type="binding site" evidence="6">
    <location>
        <begin position="152"/>
        <end position="153"/>
    </location>
    <ligand>
        <name>GTP</name>
        <dbReference type="ChEBI" id="CHEBI:37565"/>
    </ligand>
</feature>
<dbReference type="InterPro" id="IPR001019">
    <property type="entry name" value="Gprotein_alpha_su"/>
</dbReference>
<dbReference type="GO" id="GO:0005834">
    <property type="term" value="C:heterotrimeric G-protein complex"/>
    <property type="evidence" value="ECO:0007669"/>
    <property type="project" value="TreeGrafter"/>
</dbReference>
<evidence type="ECO:0000256" key="3">
    <source>
        <dbReference type="ARBA" id="ARBA00022842"/>
    </source>
</evidence>
<proteinExistence type="predicted"/>
<name>A0A432ZYN4_9FUNG</name>
<dbReference type="Gene3D" id="3.40.50.300">
    <property type="entry name" value="P-loop containing nucleotide triphosphate hydrolases"/>
    <property type="match status" value="1"/>
</dbReference>
<dbReference type="EMBL" id="RBNI01027846">
    <property type="protein sequence ID" value="RUO95602.1"/>
    <property type="molecule type" value="Genomic_DNA"/>
</dbReference>
<dbReference type="Pfam" id="PF00503">
    <property type="entry name" value="G-alpha"/>
    <property type="match status" value="1"/>
</dbReference>
<evidence type="ECO:0000256" key="5">
    <source>
        <dbReference type="ARBA" id="ARBA00023224"/>
    </source>
</evidence>
<dbReference type="GO" id="GO:0003924">
    <property type="term" value="F:GTPase activity"/>
    <property type="evidence" value="ECO:0007669"/>
    <property type="project" value="InterPro"/>
</dbReference>
<evidence type="ECO:0000256" key="4">
    <source>
        <dbReference type="ARBA" id="ARBA00023134"/>
    </source>
</evidence>
<dbReference type="InterPro" id="IPR011025">
    <property type="entry name" value="GproteinA_insert"/>
</dbReference>
<dbReference type="PANTHER" id="PTHR10218:SF369">
    <property type="entry name" value="GUANINE NUCLEOTIDE-BINDING PROTEIN ALPHA-2 SUBUNIT"/>
    <property type="match status" value="1"/>
</dbReference>
<dbReference type="OrthoDB" id="5817230at2759"/>
<evidence type="ECO:0000256" key="7">
    <source>
        <dbReference type="PIRSR" id="PIRSR601019-2"/>
    </source>
</evidence>
<evidence type="ECO:0000256" key="1">
    <source>
        <dbReference type="ARBA" id="ARBA00022723"/>
    </source>
</evidence>
<feature type="binding site" evidence="7">
    <location>
        <position position="47"/>
    </location>
    <ligand>
        <name>Mg(2+)</name>
        <dbReference type="ChEBI" id="CHEBI:18420"/>
    </ligand>
</feature>
<dbReference type="GO" id="GO:0005525">
    <property type="term" value="F:GTP binding"/>
    <property type="evidence" value="ECO:0007669"/>
    <property type="project" value="UniProtKB-KW"/>
</dbReference>
<sequence length="155" mass="17992">MGLCLSAEEREGRERSNQIDRFLDEDNKKFKKECKILLLGSGESGKSTIVKQMKIMYQNGYSPQELFSWRLTVYKNSLESAQALIAARHKLDVKWTNKDNIEYAQRILQYHISNELSFRLSQDIVHAIDSIWRDPAIQEVVERGGSEYYLMDSAP</sequence>
<evidence type="ECO:0000256" key="2">
    <source>
        <dbReference type="ARBA" id="ARBA00022741"/>
    </source>
</evidence>
<dbReference type="PANTHER" id="PTHR10218">
    <property type="entry name" value="GTP-BINDING PROTEIN ALPHA SUBUNIT"/>
    <property type="match status" value="1"/>
</dbReference>
<dbReference type="AlphaFoldDB" id="A0A432ZYN4"/>
<dbReference type="SUPFAM" id="SSF52540">
    <property type="entry name" value="P-loop containing nucleoside triphosphate hydrolases"/>
    <property type="match status" value="1"/>
</dbReference>
<evidence type="ECO:0000313" key="9">
    <source>
        <dbReference type="Proteomes" id="UP000268093"/>
    </source>
</evidence>
<gene>
    <name evidence="8" type="ORF">BC936DRAFT_143644</name>
</gene>
<dbReference type="SUPFAM" id="SSF47895">
    <property type="entry name" value="Transducin (alpha subunit), insertion domain"/>
    <property type="match status" value="1"/>
</dbReference>
<keyword evidence="5" id="KW-0807">Transducer</keyword>
<evidence type="ECO:0000313" key="8">
    <source>
        <dbReference type="EMBL" id="RUO95602.1"/>
    </source>
</evidence>
<organism evidence="8 9">
    <name type="scientific">Jimgerdemannia flammicorona</name>
    <dbReference type="NCBI Taxonomy" id="994334"/>
    <lineage>
        <taxon>Eukaryota</taxon>
        <taxon>Fungi</taxon>
        <taxon>Fungi incertae sedis</taxon>
        <taxon>Mucoromycota</taxon>
        <taxon>Mucoromycotina</taxon>
        <taxon>Endogonomycetes</taxon>
        <taxon>Endogonales</taxon>
        <taxon>Endogonaceae</taxon>
        <taxon>Jimgerdemannia</taxon>
    </lineage>
</organism>
<evidence type="ECO:0000256" key="6">
    <source>
        <dbReference type="PIRSR" id="PIRSR601019-1"/>
    </source>
</evidence>
<keyword evidence="2 6" id="KW-0547">Nucleotide-binding</keyword>
<keyword evidence="3 7" id="KW-0460">Magnesium</keyword>
<dbReference type="GO" id="GO:0001664">
    <property type="term" value="F:G protein-coupled receptor binding"/>
    <property type="evidence" value="ECO:0007669"/>
    <property type="project" value="TreeGrafter"/>
</dbReference>
<dbReference type="GO" id="GO:0031683">
    <property type="term" value="F:G-protein beta/gamma-subunit complex binding"/>
    <property type="evidence" value="ECO:0007669"/>
    <property type="project" value="InterPro"/>
</dbReference>
<keyword evidence="1 7" id="KW-0479">Metal-binding</keyword>
<feature type="binding site" evidence="6">
    <location>
        <begin position="43"/>
        <end position="48"/>
    </location>
    <ligand>
        <name>GTP</name>
        <dbReference type="ChEBI" id="CHEBI:37565"/>
    </ligand>
</feature>
<dbReference type="Proteomes" id="UP000268093">
    <property type="component" value="Unassembled WGS sequence"/>
</dbReference>
<comment type="caution">
    <text evidence="8">The sequence shown here is derived from an EMBL/GenBank/DDBJ whole genome shotgun (WGS) entry which is preliminary data.</text>
</comment>
<protein>
    <submittedName>
        <fullName evidence="8">Guanine nucleotide binding protein, alpha subunit</fullName>
    </submittedName>
</protein>
<dbReference type="Gene3D" id="1.10.400.10">
    <property type="entry name" value="GI Alpha 1, domain 2-like"/>
    <property type="match status" value="1"/>
</dbReference>